<proteinExistence type="predicted"/>
<organism evidence="2 3">
    <name type="scientific">Candidatus Prevotella avicola</name>
    <dbReference type="NCBI Taxonomy" id="2838738"/>
    <lineage>
        <taxon>Bacteria</taxon>
        <taxon>Pseudomonadati</taxon>
        <taxon>Bacteroidota</taxon>
        <taxon>Bacteroidia</taxon>
        <taxon>Bacteroidales</taxon>
        <taxon>Prevotellaceae</taxon>
        <taxon>Prevotella</taxon>
    </lineage>
</organism>
<evidence type="ECO:0000256" key="1">
    <source>
        <dbReference type="SAM" id="MobiDB-lite"/>
    </source>
</evidence>
<dbReference type="EMBL" id="DXBE01000011">
    <property type="protein sequence ID" value="HIZ68501.1"/>
    <property type="molecule type" value="Genomic_DNA"/>
</dbReference>
<reference evidence="2" key="2">
    <citation type="submission" date="2021-04" db="EMBL/GenBank/DDBJ databases">
        <authorList>
            <person name="Gilroy R."/>
        </authorList>
    </citation>
    <scope>NUCLEOTIDE SEQUENCE</scope>
    <source>
        <strain evidence="2">ChiHecec3B27-8219</strain>
    </source>
</reference>
<gene>
    <name evidence="2" type="ORF">H9966_01210</name>
</gene>
<feature type="region of interest" description="Disordered" evidence="1">
    <location>
        <begin position="206"/>
        <end position="241"/>
    </location>
</feature>
<evidence type="ECO:0000313" key="2">
    <source>
        <dbReference type="EMBL" id="HIZ68501.1"/>
    </source>
</evidence>
<comment type="caution">
    <text evidence="2">The sequence shown here is derived from an EMBL/GenBank/DDBJ whole genome shotgun (WGS) entry which is preliminary data.</text>
</comment>
<accession>A0A9D2FXK2</accession>
<feature type="compositionally biased region" description="Polar residues" evidence="1">
    <location>
        <begin position="206"/>
        <end position="224"/>
    </location>
</feature>
<sequence>MMQKRTIQNTAIMMKNCRQHSAYSLIWLAASIMLALCVSCNKEKPYSLSIQDNRLYITMPHPTIGIVGVNEISWRGVDLDGLTNDIYTTLKKQHLSDIYSIYVKFETTSTDKYGNEEKSYKEAFLFEVPVEELKKYKDSKYFGNSYDLIGKLREAAFTNNASIELSPDGISVKFHEDTRDTIKAGAASPTPQQPIEEVSLIKNNPFTTQENKGDTSVAQPNSQAPVIGDYVFLPEPPNSTK</sequence>
<dbReference type="AlphaFoldDB" id="A0A9D2FXK2"/>
<evidence type="ECO:0000313" key="3">
    <source>
        <dbReference type="Proteomes" id="UP000824055"/>
    </source>
</evidence>
<protein>
    <submittedName>
        <fullName evidence="2">Uncharacterized protein</fullName>
    </submittedName>
</protein>
<reference evidence="2" key="1">
    <citation type="journal article" date="2021" name="PeerJ">
        <title>Extensive microbial diversity within the chicken gut microbiome revealed by metagenomics and culture.</title>
        <authorList>
            <person name="Gilroy R."/>
            <person name="Ravi A."/>
            <person name="Getino M."/>
            <person name="Pursley I."/>
            <person name="Horton D.L."/>
            <person name="Alikhan N.F."/>
            <person name="Baker D."/>
            <person name="Gharbi K."/>
            <person name="Hall N."/>
            <person name="Watson M."/>
            <person name="Adriaenssens E.M."/>
            <person name="Foster-Nyarko E."/>
            <person name="Jarju S."/>
            <person name="Secka A."/>
            <person name="Antonio M."/>
            <person name="Oren A."/>
            <person name="Chaudhuri R.R."/>
            <person name="La Ragione R."/>
            <person name="Hildebrand F."/>
            <person name="Pallen M.J."/>
        </authorList>
    </citation>
    <scope>NUCLEOTIDE SEQUENCE</scope>
    <source>
        <strain evidence="2">ChiHecec3B27-8219</strain>
    </source>
</reference>
<dbReference type="Proteomes" id="UP000824055">
    <property type="component" value="Unassembled WGS sequence"/>
</dbReference>
<name>A0A9D2FXK2_9BACT</name>